<dbReference type="Proteomes" id="UP000518605">
    <property type="component" value="Unassembled WGS sequence"/>
</dbReference>
<dbReference type="AlphaFoldDB" id="A0A7W5CEY9"/>
<evidence type="ECO:0000313" key="2">
    <source>
        <dbReference type="Proteomes" id="UP000518605"/>
    </source>
</evidence>
<organism evidence="1 2">
    <name type="scientific">Paenibacillus endophyticus</name>
    <dbReference type="NCBI Taxonomy" id="1294268"/>
    <lineage>
        <taxon>Bacteria</taxon>
        <taxon>Bacillati</taxon>
        <taxon>Bacillota</taxon>
        <taxon>Bacilli</taxon>
        <taxon>Bacillales</taxon>
        <taxon>Paenibacillaceae</taxon>
        <taxon>Paenibacillus</taxon>
    </lineage>
</organism>
<protein>
    <submittedName>
        <fullName evidence="1">Uncharacterized protein</fullName>
    </submittedName>
</protein>
<proteinExistence type="predicted"/>
<accession>A0A7W5CEY9</accession>
<name>A0A7W5CEY9_9BACL</name>
<sequence length="60" mass="6799">MENFVVTQAERIAGQFLLEQVKTSYQIIGKGFVNQACVVETESRNKTFLSYYGGDIIHLI</sequence>
<keyword evidence="2" id="KW-1185">Reference proteome</keyword>
<comment type="caution">
    <text evidence="1">The sequence shown here is derived from an EMBL/GenBank/DDBJ whole genome shotgun (WGS) entry which is preliminary data.</text>
</comment>
<evidence type="ECO:0000313" key="1">
    <source>
        <dbReference type="EMBL" id="MBB3155659.1"/>
    </source>
</evidence>
<dbReference type="EMBL" id="JACHXW010000027">
    <property type="protein sequence ID" value="MBB3155659.1"/>
    <property type="molecule type" value="Genomic_DNA"/>
</dbReference>
<gene>
    <name evidence="1" type="ORF">FHS16_005767</name>
</gene>
<reference evidence="1 2" key="1">
    <citation type="submission" date="2020-08" db="EMBL/GenBank/DDBJ databases">
        <title>Genomic Encyclopedia of Type Strains, Phase III (KMG-III): the genomes of soil and plant-associated and newly described type strains.</title>
        <authorList>
            <person name="Whitman W."/>
        </authorList>
    </citation>
    <scope>NUCLEOTIDE SEQUENCE [LARGE SCALE GENOMIC DNA]</scope>
    <source>
        <strain evidence="1 2">CECT 8234</strain>
    </source>
</reference>